<keyword evidence="2" id="KW-1185">Reference proteome</keyword>
<reference evidence="1 2" key="1">
    <citation type="journal article" date="2016" name="Mol. Biol. Evol.">
        <title>Comparative Genomics of Early-Diverging Mushroom-Forming Fungi Provides Insights into the Origins of Lignocellulose Decay Capabilities.</title>
        <authorList>
            <person name="Nagy L.G."/>
            <person name="Riley R."/>
            <person name="Tritt A."/>
            <person name="Adam C."/>
            <person name="Daum C."/>
            <person name="Floudas D."/>
            <person name="Sun H."/>
            <person name="Yadav J.S."/>
            <person name="Pangilinan J."/>
            <person name="Larsson K.H."/>
            <person name="Matsuura K."/>
            <person name="Barry K."/>
            <person name="Labutti K."/>
            <person name="Kuo R."/>
            <person name="Ohm R.A."/>
            <person name="Bhattacharya S.S."/>
            <person name="Shirouzu T."/>
            <person name="Yoshinaga Y."/>
            <person name="Martin F.M."/>
            <person name="Grigoriev I.V."/>
            <person name="Hibbett D.S."/>
        </authorList>
    </citation>
    <scope>NUCLEOTIDE SEQUENCE [LARGE SCALE GENOMIC DNA]</scope>
    <source>
        <strain evidence="1 2">93-53</strain>
    </source>
</reference>
<dbReference type="EMBL" id="KV427627">
    <property type="protein sequence ID" value="KZT05955.1"/>
    <property type="molecule type" value="Genomic_DNA"/>
</dbReference>
<accession>A0A165DZG8</accession>
<proteinExistence type="predicted"/>
<evidence type="ECO:0000313" key="1">
    <source>
        <dbReference type="EMBL" id="KZT05955.1"/>
    </source>
</evidence>
<dbReference type="RefSeq" id="XP_040763695.1">
    <property type="nucleotide sequence ID" value="XM_040906453.1"/>
</dbReference>
<sequence>MPASTQYEVLLDFTNDTHDCATVQLLRTYGRNTGAIVLLHPGESVTLVLDAGSVYQYALKTRSKVANVTARTWRDVNCTVSQLFPGGSHSMSQASSEPWRPVHGITVDRLWRDMRFCMWNDS</sequence>
<dbReference type="GeneID" id="63823482"/>
<organism evidence="1 2">
    <name type="scientific">Laetiporus sulphureus 93-53</name>
    <dbReference type="NCBI Taxonomy" id="1314785"/>
    <lineage>
        <taxon>Eukaryota</taxon>
        <taxon>Fungi</taxon>
        <taxon>Dikarya</taxon>
        <taxon>Basidiomycota</taxon>
        <taxon>Agaricomycotina</taxon>
        <taxon>Agaricomycetes</taxon>
        <taxon>Polyporales</taxon>
        <taxon>Laetiporus</taxon>
    </lineage>
</organism>
<dbReference type="OrthoDB" id="3249150at2759"/>
<evidence type="ECO:0000313" key="2">
    <source>
        <dbReference type="Proteomes" id="UP000076871"/>
    </source>
</evidence>
<gene>
    <name evidence="1" type="ORF">LAESUDRAFT_701435</name>
</gene>
<dbReference type="AlphaFoldDB" id="A0A165DZG8"/>
<dbReference type="InParanoid" id="A0A165DZG8"/>
<protein>
    <submittedName>
        <fullName evidence="1">Uncharacterized protein</fullName>
    </submittedName>
</protein>
<name>A0A165DZG8_9APHY</name>
<dbReference type="Proteomes" id="UP000076871">
    <property type="component" value="Unassembled WGS sequence"/>
</dbReference>